<dbReference type="PANTHER" id="PTHR38826:SF5">
    <property type="entry name" value="RIBONUCLEASE VAPC13"/>
    <property type="match status" value="1"/>
</dbReference>
<dbReference type="CDD" id="cd18692">
    <property type="entry name" value="PIN_VapC-like"/>
    <property type="match status" value="1"/>
</dbReference>
<accession>A0ABT0MWY4</accession>
<dbReference type="InterPro" id="IPR052106">
    <property type="entry name" value="PINc/VapC_TA"/>
</dbReference>
<evidence type="ECO:0000259" key="1">
    <source>
        <dbReference type="Pfam" id="PF01850"/>
    </source>
</evidence>
<gene>
    <name evidence="2" type="ORF">MFP26_16885</name>
</gene>
<organism evidence="2 3">
    <name type="scientific">Brenneria tiliae</name>
    <dbReference type="NCBI Taxonomy" id="2914984"/>
    <lineage>
        <taxon>Bacteria</taxon>
        <taxon>Pseudomonadati</taxon>
        <taxon>Pseudomonadota</taxon>
        <taxon>Gammaproteobacteria</taxon>
        <taxon>Enterobacterales</taxon>
        <taxon>Pectobacteriaceae</taxon>
        <taxon>Brenneria</taxon>
    </lineage>
</organism>
<dbReference type="SUPFAM" id="SSF88723">
    <property type="entry name" value="PIN domain-like"/>
    <property type="match status" value="1"/>
</dbReference>
<dbReference type="EMBL" id="JAKPBZ010000114">
    <property type="protein sequence ID" value="MCL2894356.1"/>
    <property type="molecule type" value="Genomic_DNA"/>
</dbReference>
<reference evidence="2 3" key="1">
    <citation type="submission" date="2022-02" db="EMBL/GenBank/DDBJ databases">
        <title>Description of Brenneria tiliae sp. nov. isolated from symptomatic Tilia x moltkei and Tilia x europaea trees in the UK.</title>
        <authorList>
            <person name="Kile H."/>
        </authorList>
    </citation>
    <scope>NUCLEOTIDE SEQUENCE [LARGE SCALE GENOMIC DNA]</scope>
    <source>
        <strain evidence="2 3">MC1SB4.1</strain>
    </source>
</reference>
<sequence>MAKSRPFLDSNVVLYLLSADPAKADRAEALLKTNPVIGVQVINEVTNVCRRKLAMSWEDIGSFLELVRGFCDVAPLTVEVHDRARHLAERYQFSFYDACIVAAAATAGCQILYSEDMNHGQTLEGGLTIRNPFARD</sequence>
<dbReference type="RefSeq" id="WP_249245542.1">
    <property type="nucleotide sequence ID" value="NZ_JAKPBZ010000114.1"/>
</dbReference>
<feature type="domain" description="PIN" evidence="1">
    <location>
        <begin position="7"/>
        <end position="116"/>
    </location>
</feature>
<evidence type="ECO:0000313" key="2">
    <source>
        <dbReference type="EMBL" id="MCL2894356.1"/>
    </source>
</evidence>
<dbReference type="PANTHER" id="PTHR38826">
    <property type="entry name" value="RIBONUCLEASE VAPC13"/>
    <property type="match status" value="1"/>
</dbReference>
<dbReference type="InterPro" id="IPR002716">
    <property type="entry name" value="PIN_dom"/>
</dbReference>
<keyword evidence="3" id="KW-1185">Reference proteome</keyword>
<dbReference type="Pfam" id="PF01850">
    <property type="entry name" value="PIN"/>
    <property type="match status" value="1"/>
</dbReference>
<evidence type="ECO:0000313" key="3">
    <source>
        <dbReference type="Proteomes" id="UP001203069"/>
    </source>
</evidence>
<protein>
    <submittedName>
        <fullName evidence="2">PIN domain-containing protein</fullName>
    </submittedName>
</protein>
<dbReference type="Proteomes" id="UP001203069">
    <property type="component" value="Unassembled WGS sequence"/>
</dbReference>
<proteinExistence type="predicted"/>
<name>A0ABT0MWY4_9GAMM</name>
<dbReference type="InterPro" id="IPR029060">
    <property type="entry name" value="PIN-like_dom_sf"/>
</dbReference>
<dbReference type="Gene3D" id="3.40.50.1010">
    <property type="entry name" value="5'-nuclease"/>
    <property type="match status" value="1"/>
</dbReference>
<comment type="caution">
    <text evidence="2">The sequence shown here is derived from an EMBL/GenBank/DDBJ whole genome shotgun (WGS) entry which is preliminary data.</text>
</comment>